<dbReference type="EMBL" id="VBAP01000039">
    <property type="protein sequence ID" value="TMI75817.1"/>
    <property type="molecule type" value="Genomic_DNA"/>
</dbReference>
<evidence type="ECO:0000256" key="1">
    <source>
        <dbReference type="ARBA" id="ARBA00004975"/>
    </source>
</evidence>
<dbReference type="InterPro" id="IPR006130">
    <property type="entry name" value="Asp/Orn_carbamoylTrfase"/>
</dbReference>
<feature type="binding site" evidence="7">
    <location>
        <position position="164"/>
    </location>
    <ligand>
        <name>L-ornithine</name>
        <dbReference type="ChEBI" id="CHEBI:46911"/>
    </ligand>
</feature>
<feature type="domain" description="Aspartate/ornithine carbamoyltransferase Asp/Orn-binding" evidence="8">
    <location>
        <begin position="153"/>
        <end position="306"/>
    </location>
</feature>
<comment type="subcellular location">
    <subcellularLocation>
        <location evidence="7">Cytoplasm</location>
    </subcellularLocation>
</comment>
<dbReference type="GO" id="GO:0016597">
    <property type="term" value="F:amino acid binding"/>
    <property type="evidence" value="ECO:0007669"/>
    <property type="project" value="InterPro"/>
</dbReference>
<evidence type="ECO:0000256" key="5">
    <source>
        <dbReference type="ARBA" id="ARBA00022679"/>
    </source>
</evidence>
<dbReference type="AlphaFoldDB" id="A0A537IX32"/>
<evidence type="ECO:0000313" key="10">
    <source>
        <dbReference type="EMBL" id="TMI75817.1"/>
    </source>
</evidence>
<dbReference type="GO" id="GO:0005737">
    <property type="term" value="C:cytoplasm"/>
    <property type="evidence" value="ECO:0007669"/>
    <property type="project" value="UniProtKB-SubCell"/>
</dbReference>
<dbReference type="EC" id="2.1.3.3" evidence="3 7"/>
<comment type="caution">
    <text evidence="10">The sequence shown here is derived from an EMBL/GenBank/DDBJ whole genome shotgun (WGS) entry which is preliminary data.</text>
</comment>
<dbReference type="FunFam" id="3.40.50.1370:FF:000008">
    <property type="entry name" value="Ornithine carbamoyltransferase"/>
    <property type="match status" value="1"/>
</dbReference>
<comment type="pathway">
    <text evidence="1">Amino-acid biosynthesis; L-arginine biosynthesis; L-arginine from L-ornithine and carbamoyl phosphate: step 1/3.</text>
</comment>
<dbReference type="PANTHER" id="PTHR45753:SF3">
    <property type="entry name" value="ORNITHINE TRANSCARBAMYLASE, MITOCHONDRIAL"/>
    <property type="match status" value="1"/>
</dbReference>
<feature type="binding site" evidence="7">
    <location>
        <begin position="268"/>
        <end position="269"/>
    </location>
    <ligand>
        <name>carbamoyl phosphate</name>
        <dbReference type="ChEBI" id="CHEBI:58228"/>
    </ligand>
</feature>
<gene>
    <name evidence="10" type="primary">argF</name>
    <name evidence="10" type="ORF">E6H05_05715</name>
</gene>
<feature type="binding site" evidence="7">
    <location>
        <position position="82"/>
    </location>
    <ligand>
        <name>carbamoyl phosphate</name>
        <dbReference type="ChEBI" id="CHEBI:58228"/>
    </ligand>
</feature>
<evidence type="ECO:0000256" key="3">
    <source>
        <dbReference type="ARBA" id="ARBA00013007"/>
    </source>
</evidence>
<evidence type="ECO:0000256" key="7">
    <source>
        <dbReference type="HAMAP-Rule" id="MF_01109"/>
    </source>
</evidence>
<dbReference type="InterPro" id="IPR006132">
    <property type="entry name" value="Asp/Orn_carbamoyltranf_P-bd"/>
</dbReference>
<dbReference type="InterPro" id="IPR024904">
    <property type="entry name" value="OTCase_ArgI"/>
</dbReference>
<evidence type="ECO:0000256" key="2">
    <source>
        <dbReference type="ARBA" id="ARBA00007805"/>
    </source>
</evidence>
<comment type="similarity">
    <text evidence="2 7">Belongs to the aspartate/ornithine carbamoyltransferase superfamily. OTCase family.</text>
</comment>
<protein>
    <recommendedName>
        <fullName evidence="4 7">Ornithine carbamoyltransferase</fullName>
        <shortName evidence="7">OTCase</shortName>
        <ecNumber evidence="3 7">2.1.3.3</ecNumber>
    </recommendedName>
</protein>
<evidence type="ECO:0000313" key="11">
    <source>
        <dbReference type="Proteomes" id="UP000318834"/>
    </source>
</evidence>
<dbReference type="GO" id="GO:0042450">
    <property type="term" value="P:L-arginine biosynthetic process via ornithine"/>
    <property type="evidence" value="ECO:0007669"/>
    <property type="project" value="UniProtKB-UniRule"/>
</dbReference>
<evidence type="ECO:0000259" key="9">
    <source>
        <dbReference type="Pfam" id="PF02729"/>
    </source>
</evidence>
<dbReference type="SUPFAM" id="SSF53671">
    <property type="entry name" value="Aspartate/ornithine carbamoyltransferase"/>
    <property type="match status" value="1"/>
</dbReference>
<feature type="binding site" evidence="7">
    <location>
        <position position="228"/>
    </location>
    <ligand>
        <name>L-ornithine</name>
        <dbReference type="ChEBI" id="CHEBI:46911"/>
    </ligand>
</feature>
<feature type="binding site" evidence="7">
    <location>
        <begin position="232"/>
        <end position="233"/>
    </location>
    <ligand>
        <name>L-ornithine</name>
        <dbReference type="ChEBI" id="CHEBI:46911"/>
    </ligand>
</feature>
<comment type="catalytic activity">
    <reaction evidence="6 7">
        <text>carbamoyl phosphate + L-ornithine = L-citrulline + phosphate + H(+)</text>
        <dbReference type="Rhea" id="RHEA:19513"/>
        <dbReference type="ChEBI" id="CHEBI:15378"/>
        <dbReference type="ChEBI" id="CHEBI:43474"/>
        <dbReference type="ChEBI" id="CHEBI:46911"/>
        <dbReference type="ChEBI" id="CHEBI:57743"/>
        <dbReference type="ChEBI" id="CHEBI:58228"/>
        <dbReference type="EC" id="2.1.3.3"/>
    </reaction>
</comment>
<keyword evidence="5 7" id="KW-0808">Transferase</keyword>
<dbReference type="HAMAP" id="MF_01109">
    <property type="entry name" value="OTCase"/>
    <property type="match status" value="1"/>
</dbReference>
<sequence>MTLKGRDFLSVDDLSPEELRHVLDVATDLKRRSKAGDRPPLLAGRVLAMIFEKPSLRTRVTFETGMWELGGHAIYLAPQDIQLGARESVPDVARNLERWVQGIMARTFAHRTVQLLAEYAHVPVINGLSDIEHPCQTLGDLLTIRERFGHLDGLRAAWVGDGNNVCHSLLLGAAKVGMHVAVATPPRYAPEPAIVARAREIASAAGGRIEVGTDARAAARGADVIYTDVWVSMGQEAERDAKIKAFSDFQVNAALVSQAASRAVVLHCLPAHRGEEISDEVLDGPQSLVLDQAENRLHAQKALLSLIL</sequence>
<dbReference type="NCBIfam" id="NF001986">
    <property type="entry name" value="PRK00779.1"/>
    <property type="match status" value="1"/>
</dbReference>
<dbReference type="Pfam" id="PF00185">
    <property type="entry name" value="OTCace"/>
    <property type="match status" value="1"/>
</dbReference>
<evidence type="ECO:0000256" key="4">
    <source>
        <dbReference type="ARBA" id="ARBA00016634"/>
    </source>
</evidence>
<dbReference type="Proteomes" id="UP000318834">
    <property type="component" value="Unassembled WGS sequence"/>
</dbReference>
<comment type="caution">
    <text evidence="7">Lacks conserved residue(s) required for the propagation of feature annotation.</text>
</comment>
<dbReference type="NCBIfam" id="TIGR00658">
    <property type="entry name" value="orni_carb_tr"/>
    <property type="match status" value="1"/>
</dbReference>
<dbReference type="PRINTS" id="PR00102">
    <property type="entry name" value="OTCASE"/>
</dbReference>
<proteinExistence type="inferred from homology"/>
<evidence type="ECO:0000259" key="8">
    <source>
        <dbReference type="Pfam" id="PF00185"/>
    </source>
</evidence>
<accession>A0A537IX32</accession>
<keyword evidence="7" id="KW-0963">Cytoplasm</keyword>
<feature type="domain" description="Aspartate/ornithine carbamoyltransferase carbamoyl-P binding" evidence="9">
    <location>
        <begin position="6"/>
        <end position="146"/>
    </location>
</feature>
<feature type="binding site" evidence="7">
    <location>
        <position position="106"/>
    </location>
    <ligand>
        <name>carbamoyl phosphate</name>
        <dbReference type="ChEBI" id="CHEBI:58228"/>
    </ligand>
</feature>
<name>A0A537IX32_9BACT</name>
<dbReference type="InterPro" id="IPR036901">
    <property type="entry name" value="Asp/Orn_carbamoylTrfase_sf"/>
</dbReference>
<dbReference type="GO" id="GO:0004585">
    <property type="term" value="F:ornithine carbamoyltransferase activity"/>
    <property type="evidence" value="ECO:0007669"/>
    <property type="project" value="UniProtKB-UniRule"/>
</dbReference>
<dbReference type="InterPro" id="IPR002292">
    <property type="entry name" value="Orn/put_carbamltrans"/>
</dbReference>
<evidence type="ECO:0000256" key="6">
    <source>
        <dbReference type="ARBA" id="ARBA00048772"/>
    </source>
</evidence>
<organism evidence="10 11">
    <name type="scientific">Candidatus Segetimicrobium genomatis</name>
    <dbReference type="NCBI Taxonomy" id="2569760"/>
    <lineage>
        <taxon>Bacteria</taxon>
        <taxon>Bacillati</taxon>
        <taxon>Candidatus Sysuimicrobiota</taxon>
        <taxon>Candidatus Sysuimicrobiia</taxon>
        <taxon>Candidatus Sysuimicrobiales</taxon>
        <taxon>Candidatus Segetimicrobiaceae</taxon>
        <taxon>Candidatus Segetimicrobium</taxon>
    </lineage>
</organism>
<dbReference type="PRINTS" id="PR00100">
    <property type="entry name" value="AOTCASE"/>
</dbReference>
<dbReference type="PANTHER" id="PTHR45753">
    <property type="entry name" value="ORNITHINE CARBAMOYLTRANSFERASE, MITOCHONDRIAL"/>
    <property type="match status" value="1"/>
</dbReference>
<dbReference type="GO" id="GO:0019240">
    <property type="term" value="P:citrulline biosynthetic process"/>
    <property type="evidence" value="ECO:0007669"/>
    <property type="project" value="TreeGrafter"/>
</dbReference>
<reference evidence="10 11" key="1">
    <citation type="journal article" date="2019" name="Nat. Microbiol.">
        <title>Mediterranean grassland soil C-N compound turnover is dependent on rainfall and depth, and is mediated by genomically divergent microorganisms.</title>
        <authorList>
            <person name="Diamond S."/>
            <person name="Andeer P.F."/>
            <person name="Li Z."/>
            <person name="Crits-Christoph A."/>
            <person name="Burstein D."/>
            <person name="Anantharaman K."/>
            <person name="Lane K.R."/>
            <person name="Thomas B.C."/>
            <person name="Pan C."/>
            <person name="Northen T.R."/>
            <person name="Banfield J.F."/>
        </authorList>
    </citation>
    <scope>NUCLEOTIDE SEQUENCE [LARGE SCALE GENOMIC DNA]</scope>
    <source>
        <strain evidence="10">NP_8</strain>
    </source>
</reference>
<dbReference type="Pfam" id="PF02729">
    <property type="entry name" value="OTCace_N"/>
    <property type="match status" value="1"/>
</dbReference>
<feature type="binding site" evidence="7">
    <location>
        <begin position="133"/>
        <end position="136"/>
    </location>
    <ligand>
        <name>carbamoyl phosphate</name>
        <dbReference type="ChEBI" id="CHEBI:58228"/>
    </ligand>
</feature>
<dbReference type="Gene3D" id="3.40.50.1370">
    <property type="entry name" value="Aspartate/ornithine carbamoyltransferase"/>
    <property type="match status" value="2"/>
</dbReference>
<dbReference type="InterPro" id="IPR006131">
    <property type="entry name" value="Asp_carbamoyltransf_Asp/Orn-bd"/>
</dbReference>
<feature type="binding site" evidence="7">
    <location>
        <position position="296"/>
    </location>
    <ligand>
        <name>carbamoyl phosphate</name>
        <dbReference type="ChEBI" id="CHEBI:58228"/>
    </ligand>
</feature>